<gene>
    <name evidence="6 7" type="primary">LOC109020026</name>
</gene>
<evidence type="ECO:0000313" key="7">
    <source>
        <dbReference type="RefSeq" id="XP_018857962.2"/>
    </source>
</evidence>
<dbReference type="InterPro" id="IPR051636">
    <property type="entry name" value="Plant_LTP/defense-related"/>
</dbReference>
<dbReference type="PRINTS" id="PR01217">
    <property type="entry name" value="PRICHEXTENSN"/>
</dbReference>
<dbReference type="Gene3D" id="1.10.110.10">
    <property type="entry name" value="Plant lipid-transfer and hydrophobic proteins"/>
    <property type="match status" value="1"/>
</dbReference>
<dbReference type="InterPro" id="IPR036312">
    <property type="entry name" value="Bifun_inhib/LTP/seed_sf"/>
</dbReference>
<keyword evidence="5" id="KW-1185">Reference proteome</keyword>
<dbReference type="CDD" id="cd01958">
    <property type="entry name" value="HPS_like"/>
    <property type="match status" value="1"/>
</dbReference>
<dbReference type="SUPFAM" id="SSF47699">
    <property type="entry name" value="Bifunctional inhibitor/lipid-transfer protein/seed storage 2S albumin"/>
    <property type="match status" value="1"/>
</dbReference>
<dbReference type="OrthoDB" id="1935738at2759"/>
<name>A0A2I4HPB3_JUGRE</name>
<evidence type="ECO:0000256" key="1">
    <source>
        <dbReference type="ARBA" id="ARBA00008965"/>
    </source>
</evidence>
<dbReference type="GeneID" id="109020026"/>
<dbReference type="Pfam" id="PF14547">
    <property type="entry name" value="Hydrophob_seed"/>
    <property type="match status" value="1"/>
</dbReference>
<proteinExistence type="inferred from homology"/>
<evidence type="ECO:0000256" key="2">
    <source>
        <dbReference type="SAM" id="MobiDB-lite"/>
    </source>
</evidence>
<dbReference type="KEGG" id="jre:109020026"/>
<dbReference type="InterPro" id="IPR016140">
    <property type="entry name" value="Bifunc_inhib/LTP/seed_store"/>
</dbReference>
<keyword evidence="3" id="KW-0732">Signal</keyword>
<evidence type="ECO:0000259" key="4">
    <source>
        <dbReference type="SMART" id="SM00499"/>
    </source>
</evidence>
<feature type="signal peptide" evidence="3">
    <location>
        <begin position="1"/>
        <end position="25"/>
    </location>
</feature>
<dbReference type="SMART" id="SM00499">
    <property type="entry name" value="AAI"/>
    <property type="match status" value="1"/>
</dbReference>
<sequence length="192" mass="20069">MESSNIYALFLICSLFIFSATPILGCAFCGTAPPSPPKVKPPIRPPPIKLPPVTVPPTKPPVTLPPIVIPPVILPPIFKPPVTPPPVRPPPILTPPPPPPPPPPANETCPIDTLKLGTCVDLLGGLVHIGLGDPVVNECCPVLQGLVENEAAVCICNTLKQKLLNLNIFVPLALPLLATCGKTPSPGYTCSQ</sequence>
<organism evidence="5 7">
    <name type="scientific">Juglans regia</name>
    <name type="common">English walnut</name>
    <dbReference type="NCBI Taxonomy" id="51240"/>
    <lineage>
        <taxon>Eukaryota</taxon>
        <taxon>Viridiplantae</taxon>
        <taxon>Streptophyta</taxon>
        <taxon>Embryophyta</taxon>
        <taxon>Tracheophyta</taxon>
        <taxon>Spermatophyta</taxon>
        <taxon>Magnoliopsida</taxon>
        <taxon>eudicotyledons</taxon>
        <taxon>Gunneridae</taxon>
        <taxon>Pentapetalae</taxon>
        <taxon>rosids</taxon>
        <taxon>fabids</taxon>
        <taxon>Fagales</taxon>
        <taxon>Juglandaceae</taxon>
        <taxon>Juglans</taxon>
    </lineage>
</organism>
<feature type="region of interest" description="Disordered" evidence="2">
    <location>
        <begin position="88"/>
        <end position="107"/>
    </location>
</feature>
<reference evidence="6 7" key="1">
    <citation type="submission" date="2025-04" db="UniProtKB">
        <authorList>
            <consortium name="RefSeq"/>
        </authorList>
    </citation>
    <scope>IDENTIFICATION</scope>
    <source>
        <tissue evidence="6 7">Leaves</tissue>
    </source>
</reference>
<evidence type="ECO:0000313" key="5">
    <source>
        <dbReference type="Proteomes" id="UP000235220"/>
    </source>
</evidence>
<dbReference type="InterPro" id="IPR027923">
    <property type="entry name" value="Hydrophob_seed_dom"/>
</dbReference>
<dbReference type="RefSeq" id="XP_018857962.2">
    <property type="nucleotide sequence ID" value="XM_019002417.2"/>
</dbReference>
<dbReference type="PANTHER" id="PTHR31731">
    <property type="match status" value="1"/>
</dbReference>
<evidence type="ECO:0000256" key="3">
    <source>
        <dbReference type="SAM" id="SignalP"/>
    </source>
</evidence>
<feature type="chain" id="PRO_5044574430" evidence="3">
    <location>
        <begin position="26"/>
        <end position="192"/>
    </location>
</feature>
<dbReference type="RefSeq" id="XP_018857961.2">
    <property type="nucleotide sequence ID" value="XM_019002416.2"/>
</dbReference>
<dbReference type="AlphaFoldDB" id="A0A2I4HPB3"/>
<feature type="domain" description="Bifunctional inhibitor/plant lipid transfer protein/seed storage helical" evidence="4">
    <location>
        <begin position="109"/>
        <end position="190"/>
    </location>
</feature>
<comment type="similarity">
    <text evidence="1">Belongs to the plant LTP family. PEARLI1 subfamily.</text>
</comment>
<dbReference type="Proteomes" id="UP000235220">
    <property type="component" value="Chromosome 10"/>
</dbReference>
<dbReference type="STRING" id="51240.A0A2I4HPB3"/>
<accession>A0A2I4HPB3</accession>
<evidence type="ECO:0000313" key="6">
    <source>
        <dbReference type="RefSeq" id="XP_018857961.2"/>
    </source>
</evidence>
<protein>
    <submittedName>
        <fullName evidence="6 7">36.4 kDa proline-rich protein-like</fullName>
    </submittedName>
</protein>
<feature type="compositionally biased region" description="Pro residues" evidence="2">
    <location>
        <begin position="88"/>
        <end position="105"/>
    </location>
</feature>